<dbReference type="PANTHER" id="PTHR33052">
    <property type="entry name" value="DUF4228 DOMAIN PROTEIN-RELATED"/>
    <property type="match status" value="1"/>
</dbReference>
<evidence type="ECO:0000256" key="1">
    <source>
        <dbReference type="SAM" id="MobiDB-lite"/>
    </source>
</evidence>
<evidence type="ECO:0000313" key="2">
    <source>
        <dbReference type="EMBL" id="MQM17851.1"/>
    </source>
</evidence>
<feature type="compositionally biased region" description="Basic residues" evidence="1">
    <location>
        <begin position="136"/>
        <end position="146"/>
    </location>
</feature>
<feature type="region of interest" description="Disordered" evidence="1">
    <location>
        <begin position="136"/>
        <end position="160"/>
    </location>
</feature>
<dbReference type="Proteomes" id="UP000652761">
    <property type="component" value="Unassembled WGS sequence"/>
</dbReference>
<keyword evidence="3" id="KW-1185">Reference proteome</keyword>
<dbReference type="AlphaFoldDB" id="A0A843XF34"/>
<organism evidence="2 3">
    <name type="scientific">Colocasia esculenta</name>
    <name type="common">Wild taro</name>
    <name type="synonym">Arum esculentum</name>
    <dbReference type="NCBI Taxonomy" id="4460"/>
    <lineage>
        <taxon>Eukaryota</taxon>
        <taxon>Viridiplantae</taxon>
        <taxon>Streptophyta</taxon>
        <taxon>Embryophyta</taxon>
        <taxon>Tracheophyta</taxon>
        <taxon>Spermatophyta</taxon>
        <taxon>Magnoliopsida</taxon>
        <taxon>Liliopsida</taxon>
        <taxon>Araceae</taxon>
        <taxon>Aroideae</taxon>
        <taxon>Colocasieae</taxon>
        <taxon>Colocasia</taxon>
    </lineage>
</organism>
<dbReference type="InterPro" id="IPR025322">
    <property type="entry name" value="PADRE_dom"/>
</dbReference>
<sequence>MGICTSCEATAVASTTKVIMEDGQLREFSGPVSAAQVLRKDLGCFVCNADDMELDDYVTAVGSDEELRPGQLYFVLPRSMLRRRLLPEEMAALAVKASSSLVKSGAAAAFGAGMDGAEDCGAPAAPLGGFSVGSRVAHRRRGKGSSRGRNFASQLSAIPE</sequence>
<dbReference type="Pfam" id="PF14009">
    <property type="entry name" value="PADRE"/>
    <property type="match status" value="1"/>
</dbReference>
<reference evidence="2" key="1">
    <citation type="submission" date="2017-07" db="EMBL/GenBank/DDBJ databases">
        <title>Taro Niue Genome Assembly and Annotation.</title>
        <authorList>
            <person name="Atibalentja N."/>
            <person name="Keating K."/>
            <person name="Fields C.J."/>
        </authorList>
    </citation>
    <scope>NUCLEOTIDE SEQUENCE</scope>
    <source>
        <strain evidence="2">Niue_2</strain>
        <tissue evidence="2">Leaf</tissue>
    </source>
</reference>
<protein>
    <submittedName>
        <fullName evidence="2">Uncharacterized protein</fullName>
    </submittedName>
</protein>
<feature type="compositionally biased region" description="Polar residues" evidence="1">
    <location>
        <begin position="151"/>
        <end position="160"/>
    </location>
</feature>
<gene>
    <name evidence="2" type="ORF">Taro_050832</name>
</gene>
<accession>A0A843XF34</accession>
<comment type="caution">
    <text evidence="2">The sequence shown here is derived from an EMBL/GenBank/DDBJ whole genome shotgun (WGS) entry which is preliminary data.</text>
</comment>
<evidence type="ECO:0000313" key="3">
    <source>
        <dbReference type="Proteomes" id="UP000652761"/>
    </source>
</evidence>
<dbReference type="EMBL" id="NMUH01007805">
    <property type="protein sequence ID" value="MQM17851.1"/>
    <property type="molecule type" value="Genomic_DNA"/>
</dbReference>
<proteinExistence type="predicted"/>
<dbReference type="OrthoDB" id="843671at2759"/>
<name>A0A843XF34_COLES</name>